<accession>A0A919LAM2</accession>
<evidence type="ECO:0000256" key="1">
    <source>
        <dbReference type="ARBA" id="ARBA00007749"/>
    </source>
</evidence>
<dbReference type="OrthoDB" id="5177904at2"/>
<dbReference type="GO" id="GO:0016787">
    <property type="term" value="F:hydrolase activity"/>
    <property type="evidence" value="ECO:0007669"/>
    <property type="project" value="UniProtKB-KW"/>
</dbReference>
<keyword evidence="4" id="KW-0862">Zinc</keyword>
<dbReference type="GO" id="GO:0046872">
    <property type="term" value="F:metal ion binding"/>
    <property type="evidence" value="ECO:0007669"/>
    <property type="project" value="UniProtKB-KW"/>
</dbReference>
<dbReference type="PANTHER" id="PTHR42978:SF6">
    <property type="entry name" value="QUORUM-QUENCHING LACTONASE YTNP-RELATED"/>
    <property type="match status" value="1"/>
</dbReference>
<evidence type="ECO:0000256" key="4">
    <source>
        <dbReference type="ARBA" id="ARBA00022833"/>
    </source>
</evidence>
<dbReference type="Proteomes" id="UP000600026">
    <property type="component" value="Unassembled WGS sequence"/>
</dbReference>
<dbReference type="CDD" id="cd16277">
    <property type="entry name" value="metallo-hydrolase-like_MBL-fold"/>
    <property type="match status" value="1"/>
</dbReference>
<protein>
    <submittedName>
        <fullName evidence="7">MBL fold metallo-hydrolase</fullName>
    </submittedName>
</protein>
<proteinExistence type="inferred from homology"/>
<comment type="caution">
    <text evidence="7">The sequence shown here is derived from an EMBL/GenBank/DDBJ whole genome shotgun (WGS) entry which is preliminary data.</text>
</comment>
<dbReference type="InterPro" id="IPR051013">
    <property type="entry name" value="MBL_superfamily_lactonases"/>
</dbReference>
<keyword evidence="8" id="KW-1185">Reference proteome</keyword>
<dbReference type="InterPro" id="IPR036866">
    <property type="entry name" value="RibonucZ/Hydroxyglut_hydro"/>
</dbReference>
<evidence type="ECO:0000313" key="7">
    <source>
        <dbReference type="EMBL" id="GHI82700.1"/>
    </source>
</evidence>
<feature type="compositionally biased region" description="Basic and acidic residues" evidence="5">
    <location>
        <begin position="315"/>
        <end position="332"/>
    </location>
</feature>
<dbReference type="InterPro" id="IPR001279">
    <property type="entry name" value="Metallo-B-lactamas"/>
</dbReference>
<gene>
    <name evidence="7" type="ORF">Sxan_00640</name>
</gene>
<organism evidence="7 8">
    <name type="scientific">Streptomyces xanthophaeus</name>
    <dbReference type="NCBI Taxonomy" id="67385"/>
    <lineage>
        <taxon>Bacteria</taxon>
        <taxon>Bacillati</taxon>
        <taxon>Actinomycetota</taxon>
        <taxon>Actinomycetes</taxon>
        <taxon>Kitasatosporales</taxon>
        <taxon>Streptomycetaceae</taxon>
        <taxon>Streptomyces</taxon>
    </lineage>
</organism>
<evidence type="ECO:0000313" key="8">
    <source>
        <dbReference type="Proteomes" id="UP000600026"/>
    </source>
</evidence>
<evidence type="ECO:0000259" key="6">
    <source>
        <dbReference type="SMART" id="SM00849"/>
    </source>
</evidence>
<comment type="similarity">
    <text evidence="1">Belongs to the metallo-beta-lactamase superfamily.</text>
</comment>
<feature type="region of interest" description="Disordered" evidence="5">
    <location>
        <begin position="302"/>
        <end position="347"/>
    </location>
</feature>
<dbReference type="PANTHER" id="PTHR42978">
    <property type="entry name" value="QUORUM-QUENCHING LACTONASE YTNP-RELATED-RELATED"/>
    <property type="match status" value="1"/>
</dbReference>
<evidence type="ECO:0000256" key="3">
    <source>
        <dbReference type="ARBA" id="ARBA00022801"/>
    </source>
</evidence>
<dbReference type="AlphaFoldDB" id="A0A919LAM2"/>
<dbReference type="Pfam" id="PF00753">
    <property type="entry name" value="Lactamase_B"/>
    <property type="match status" value="1"/>
</dbReference>
<dbReference type="SUPFAM" id="SSF56281">
    <property type="entry name" value="Metallo-hydrolase/oxidoreductase"/>
    <property type="match status" value="1"/>
</dbReference>
<keyword evidence="3" id="KW-0378">Hydrolase</keyword>
<dbReference type="EMBL" id="BNEE01000002">
    <property type="protein sequence ID" value="GHI82700.1"/>
    <property type="molecule type" value="Genomic_DNA"/>
</dbReference>
<sequence>MTSHVTAPTPGALRPLPTWTVGDITVRRIDEVELPPGTGPWLLPGATPDVVAESPWLQPDFAGADRILRLASHTFAIEADGLRILVDTGIGNGKDRANPAWHRLRTDYLGRLEQAGFSPEAVDLVILTHLHTDHVGWNTRSHEGTWVPTFPEARYLASRTEWDHWASVDMEEHRQQMFRDSVYPVHDHGLLDLVDVPADGLDIAPGITLVPTPGHTPGQVAVRLTSRGESALITGDCIHHPVQLAEPAIHSQVDIDPSQAEATRRGLLADLADTDVLLLGSHFPPPTAGLVRTDGATYRLHPVPSRPGMPTGAAERSRSAVGREDQIGREVRTATGVPGHRQHTTGS</sequence>
<dbReference type="Gene3D" id="3.60.15.10">
    <property type="entry name" value="Ribonuclease Z/Hydroxyacylglutathione hydrolase-like"/>
    <property type="match status" value="1"/>
</dbReference>
<evidence type="ECO:0000256" key="5">
    <source>
        <dbReference type="SAM" id="MobiDB-lite"/>
    </source>
</evidence>
<reference evidence="7" key="1">
    <citation type="submission" date="2020-09" db="EMBL/GenBank/DDBJ databases">
        <title>Whole genome shotgun sequence of Streptomyces xanthophaeus NBRC 12829.</title>
        <authorList>
            <person name="Komaki H."/>
            <person name="Tamura T."/>
        </authorList>
    </citation>
    <scope>NUCLEOTIDE SEQUENCE</scope>
    <source>
        <strain evidence="7">NBRC 12829</strain>
    </source>
</reference>
<evidence type="ECO:0000256" key="2">
    <source>
        <dbReference type="ARBA" id="ARBA00022723"/>
    </source>
</evidence>
<dbReference type="RefSeq" id="WP_078904925.1">
    <property type="nucleotide sequence ID" value="NZ_BNEE01000002.1"/>
</dbReference>
<name>A0A919LAM2_9ACTN</name>
<dbReference type="SMART" id="SM00849">
    <property type="entry name" value="Lactamase_B"/>
    <property type="match status" value="1"/>
</dbReference>
<feature type="domain" description="Metallo-beta-lactamase" evidence="6">
    <location>
        <begin position="71"/>
        <end position="282"/>
    </location>
</feature>
<keyword evidence="2" id="KW-0479">Metal-binding</keyword>